<name>A0A6J4DZQ7_9PSED</name>
<dbReference type="PANTHER" id="PTHR30273:SF2">
    <property type="entry name" value="PROTEIN FECR"/>
    <property type="match status" value="1"/>
</dbReference>
<feature type="domain" description="FecR N-terminal" evidence="2">
    <location>
        <begin position="14"/>
        <end position="56"/>
    </location>
</feature>
<dbReference type="Proteomes" id="UP001054892">
    <property type="component" value="Unassembled WGS sequence"/>
</dbReference>
<dbReference type="PANTHER" id="PTHR30273">
    <property type="entry name" value="PERIPLASMIC SIGNAL SENSOR AND SIGMA FACTOR ACTIVATOR FECR-RELATED"/>
    <property type="match status" value="1"/>
</dbReference>
<evidence type="ECO:0000259" key="1">
    <source>
        <dbReference type="Pfam" id="PF04773"/>
    </source>
</evidence>
<dbReference type="Pfam" id="PF04773">
    <property type="entry name" value="FecR"/>
    <property type="match status" value="1"/>
</dbReference>
<sequence length="315" mass="34758">MSGQPSPLARQVAREAAHWLTLLESGGAREADHAELQRWRARSSDHEQAWQKAQALRQRFAQLPGALALASLDRPDLARRKSLKRLLTLGALAPAGWLAWRQMPIANWSADLRTATGERRSLELPDGTRLQLNTASAVNLDFEEGRRRLALVEGEIAVDGAGDLRVRTRDGRLLASGARFCVRQFDHGCLVSVARGTVRLEPAQGGPVTLQAGQRAGMSASGVGRVEAFDTRQPDWQQGVLIVENRALGAVLRELDRYRPGVLRWDPALERLAVTGTFRLEDTDKTLALLAASLPIEVHYRTRYWVSLVPRPPVG</sequence>
<protein>
    <submittedName>
        <fullName evidence="3">Sugar ABC transporter substrate-binding protein</fullName>
    </submittedName>
</protein>
<dbReference type="RefSeq" id="WP_173173442.1">
    <property type="nucleotide sequence ID" value="NZ_AP023189.1"/>
</dbReference>
<evidence type="ECO:0000313" key="5">
    <source>
        <dbReference type="Proteomes" id="UP000509383"/>
    </source>
</evidence>
<keyword evidence="6" id="KW-1185">Reference proteome</keyword>
<evidence type="ECO:0000259" key="2">
    <source>
        <dbReference type="Pfam" id="PF16220"/>
    </source>
</evidence>
<organism evidence="3 5">
    <name type="scientific">Pseudomonas tohonis</name>
    <dbReference type="NCBI Taxonomy" id="2725477"/>
    <lineage>
        <taxon>Bacteria</taxon>
        <taxon>Pseudomonadati</taxon>
        <taxon>Pseudomonadota</taxon>
        <taxon>Gammaproteobacteria</taxon>
        <taxon>Pseudomonadales</taxon>
        <taxon>Pseudomonadaceae</taxon>
        <taxon>Pseudomonas</taxon>
    </lineage>
</organism>
<evidence type="ECO:0000313" key="3">
    <source>
        <dbReference type="EMBL" id="BCG22940.1"/>
    </source>
</evidence>
<dbReference type="AlphaFoldDB" id="A0A6J4DZQ7"/>
<reference evidence="3 5" key="1">
    <citation type="submission" date="2020-05" db="EMBL/GenBank/DDBJ databases">
        <title>Characterization of novel class B3 metallo-beta-lactamase from novel Pseudomonas species.</title>
        <authorList>
            <person name="Yamada K."/>
            <person name="Aoki K."/>
            <person name="Ishii Y."/>
        </authorList>
    </citation>
    <scope>NUCLEOTIDE SEQUENCE [LARGE SCALE GENOMIC DNA]</scope>
    <source>
        <strain evidence="3 5">TUM18999</strain>
        <strain evidence="4 6">TUM20286</strain>
    </source>
</reference>
<dbReference type="Proteomes" id="UP000509383">
    <property type="component" value="Chromosome"/>
</dbReference>
<accession>A0A6J4DZQ7</accession>
<proteinExistence type="predicted"/>
<dbReference type="InterPro" id="IPR006860">
    <property type="entry name" value="FecR"/>
</dbReference>
<dbReference type="Gene3D" id="2.60.120.1440">
    <property type="match status" value="1"/>
</dbReference>
<evidence type="ECO:0000313" key="4">
    <source>
        <dbReference type="EMBL" id="GJN53373.1"/>
    </source>
</evidence>
<feature type="domain" description="FecR protein" evidence="1">
    <location>
        <begin position="111"/>
        <end position="199"/>
    </location>
</feature>
<gene>
    <name evidence="3" type="ORF">TUM18999_11310</name>
    <name evidence="4" type="ORF">TUM20286_31250</name>
</gene>
<dbReference type="Pfam" id="PF16220">
    <property type="entry name" value="DUF4880"/>
    <property type="match status" value="1"/>
</dbReference>
<dbReference type="GO" id="GO:0016989">
    <property type="term" value="F:sigma factor antagonist activity"/>
    <property type="evidence" value="ECO:0007669"/>
    <property type="project" value="TreeGrafter"/>
</dbReference>
<dbReference type="InterPro" id="IPR032623">
    <property type="entry name" value="FecR_N"/>
</dbReference>
<dbReference type="EMBL" id="BQKM01000006">
    <property type="protein sequence ID" value="GJN53373.1"/>
    <property type="molecule type" value="Genomic_DNA"/>
</dbReference>
<dbReference type="KEGG" id="ptw:TUM18999_11310"/>
<evidence type="ECO:0000313" key="6">
    <source>
        <dbReference type="Proteomes" id="UP001054892"/>
    </source>
</evidence>
<dbReference type="EMBL" id="AP023189">
    <property type="protein sequence ID" value="BCG22940.1"/>
    <property type="molecule type" value="Genomic_DNA"/>
</dbReference>
<dbReference type="PIRSF" id="PIRSF018266">
    <property type="entry name" value="FecR"/>
    <property type="match status" value="1"/>
</dbReference>
<dbReference type="InterPro" id="IPR012373">
    <property type="entry name" value="Ferrdict_sens_TM"/>
</dbReference>